<feature type="transmembrane region" description="Helical" evidence="1">
    <location>
        <begin position="42"/>
        <end position="64"/>
    </location>
</feature>
<keyword evidence="3" id="KW-1185">Reference proteome</keyword>
<feature type="transmembrane region" description="Helical" evidence="1">
    <location>
        <begin position="70"/>
        <end position="96"/>
    </location>
</feature>
<feature type="transmembrane region" description="Helical" evidence="1">
    <location>
        <begin position="127"/>
        <end position="146"/>
    </location>
</feature>
<evidence type="ECO:0000256" key="1">
    <source>
        <dbReference type="SAM" id="Phobius"/>
    </source>
</evidence>
<gene>
    <name evidence="2" type="ORF">Abiwalacus_23400</name>
</gene>
<proteinExistence type="predicted"/>
<keyword evidence="1" id="KW-0812">Transmembrane</keyword>
<evidence type="ECO:0000313" key="3">
    <source>
        <dbReference type="Proteomes" id="UP001062263"/>
    </source>
</evidence>
<evidence type="ECO:0008006" key="4">
    <source>
        <dbReference type="Google" id="ProtNLM"/>
    </source>
</evidence>
<evidence type="ECO:0000313" key="2">
    <source>
        <dbReference type="EMBL" id="BDL44766.1"/>
    </source>
</evidence>
<feature type="transmembrane region" description="Helical" evidence="1">
    <location>
        <begin position="6"/>
        <end position="21"/>
    </location>
</feature>
<name>A0ABN6QJG3_9BACT</name>
<protein>
    <recommendedName>
        <fullName evidence="4">ABC transporter permease</fullName>
    </recommendedName>
</protein>
<organism evidence="2 3">
    <name type="scientific">Akkermansia biwaensis</name>
    <dbReference type="NCBI Taxonomy" id="2946555"/>
    <lineage>
        <taxon>Bacteria</taxon>
        <taxon>Pseudomonadati</taxon>
        <taxon>Verrucomicrobiota</taxon>
        <taxon>Verrucomicrobiia</taxon>
        <taxon>Verrucomicrobiales</taxon>
        <taxon>Akkermansiaceae</taxon>
        <taxon>Akkermansia</taxon>
    </lineage>
</organism>
<keyword evidence="1" id="KW-0472">Membrane</keyword>
<accession>A0ABN6QJG3</accession>
<reference evidence="2" key="1">
    <citation type="submission" date="2022-06" db="EMBL/GenBank/DDBJ databases">
        <title>Akkermansia biwalacus sp. nov., an anaerobic mucin-degrading bacterium isolated from human intestine.</title>
        <authorList>
            <person name="Kobayashi Y."/>
            <person name="Inoue S."/>
            <person name="Kawahara T."/>
            <person name="Kohda N."/>
        </authorList>
    </citation>
    <scope>NUCLEOTIDE SEQUENCE</scope>
    <source>
        <strain evidence="2">WON2089</strain>
    </source>
</reference>
<dbReference type="Proteomes" id="UP001062263">
    <property type="component" value="Chromosome"/>
</dbReference>
<keyword evidence="1" id="KW-1133">Transmembrane helix</keyword>
<sequence length="150" mass="17207">MSDILWAIVSSFFICLLNSKTKKENKFYRKKEIQNIVKKYKISAEIIGSLFLIVLCVLILLALYQSGKCPVVAIFLSSLYTLLLMVSTSILVYILCKINRHWNPDEIYLVIAIRANMSLRRLKQVQFFLLGMSCSGLIYSTIYLILNGII</sequence>
<dbReference type="EMBL" id="AP025943">
    <property type="protein sequence ID" value="BDL44766.1"/>
    <property type="molecule type" value="Genomic_DNA"/>
</dbReference>